<keyword evidence="2" id="KW-1185">Reference proteome</keyword>
<comment type="caution">
    <text evidence="1">The sequence shown here is derived from an EMBL/GenBank/DDBJ whole genome shotgun (WGS) entry which is preliminary data.</text>
</comment>
<reference evidence="1" key="1">
    <citation type="submission" date="2021-08" db="EMBL/GenBank/DDBJ databases">
        <title>The first chromosome-level gecko genome reveals the dynamic sex chromosomes of Neotropical dwarf geckos (Sphaerodactylidae: Sphaerodactylus).</title>
        <authorList>
            <person name="Pinto B.J."/>
            <person name="Keating S.E."/>
            <person name="Gamble T."/>
        </authorList>
    </citation>
    <scope>NUCLEOTIDE SEQUENCE</scope>
    <source>
        <strain evidence="1">TG3544</strain>
    </source>
</reference>
<dbReference type="Proteomes" id="UP000827872">
    <property type="component" value="Linkage Group LG12"/>
</dbReference>
<accession>A0ACB8EZ41</accession>
<evidence type="ECO:0000313" key="1">
    <source>
        <dbReference type="EMBL" id="KAH7998206.1"/>
    </source>
</evidence>
<dbReference type="EMBL" id="CM037625">
    <property type="protein sequence ID" value="KAH7998206.1"/>
    <property type="molecule type" value="Genomic_DNA"/>
</dbReference>
<proteinExistence type="predicted"/>
<gene>
    <name evidence="1" type="ORF">K3G42_013779</name>
</gene>
<sequence length="101" mass="11674">MINKMPVIDASPNSKCSWKKRMKVEFEHKQTGFSSIPDCSFSTTGQNLVWSLRIAPLPLKSLDRYPLLIWTSFWLLWSFSRCGGSQIKQCMKIRRATVHPV</sequence>
<protein>
    <submittedName>
        <fullName evidence="1">Uncharacterized protein</fullName>
    </submittedName>
</protein>
<evidence type="ECO:0000313" key="2">
    <source>
        <dbReference type="Proteomes" id="UP000827872"/>
    </source>
</evidence>
<name>A0ACB8EZ41_9SAUR</name>
<organism evidence="1 2">
    <name type="scientific">Sphaerodactylus townsendi</name>
    <dbReference type="NCBI Taxonomy" id="933632"/>
    <lineage>
        <taxon>Eukaryota</taxon>
        <taxon>Metazoa</taxon>
        <taxon>Chordata</taxon>
        <taxon>Craniata</taxon>
        <taxon>Vertebrata</taxon>
        <taxon>Euteleostomi</taxon>
        <taxon>Lepidosauria</taxon>
        <taxon>Squamata</taxon>
        <taxon>Bifurcata</taxon>
        <taxon>Gekkota</taxon>
        <taxon>Sphaerodactylidae</taxon>
        <taxon>Sphaerodactylus</taxon>
    </lineage>
</organism>